<feature type="compositionally biased region" description="Basic and acidic residues" evidence="1">
    <location>
        <begin position="81"/>
        <end position="96"/>
    </location>
</feature>
<evidence type="ECO:0000256" key="1">
    <source>
        <dbReference type="SAM" id="MobiDB-lite"/>
    </source>
</evidence>
<dbReference type="Proteomes" id="UP000053105">
    <property type="component" value="Unassembled WGS sequence"/>
</dbReference>
<proteinExistence type="predicted"/>
<feature type="region of interest" description="Disordered" evidence="1">
    <location>
        <begin position="1"/>
        <end position="96"/>
    </location>
</feature>
<dbReference type="AlphaFoldDB" id="A0A0N0BJ98"/>
<feature type="compositionally biased region" description="Basic and acidic residues" evidence="1">
    <location>
        <begin position="13"/>
        <end position="22"/>
    </location>
</feature>
<protein>
    <submittedName>
        <fullName evidence="2">Uncharacterized protein</fullName>
    </submittedName>
</protein>
<evidence type="ECO:0000313" key="2">
    <source>
        <dbReference type="EMBL" id="KOX78698.1"/>
    </source>
</evidence>
<accession>A0A0N0BJ98</accession>
<keyword evidence="3" id="KW-1185">Reference proteome</keyword>
<reference evidence="2 3" key="1">
    <citation type="submission" date="2015-07" db="EMBL/GenBank/DDBJ databases">
        <title>The genome of Melipona quadrifasciata.</title>
        <authorList>
            <person name="Pan H."/>
            <person name="Kapheim K."/>
        </authorList>
    </citation>
    <scope>NUCLEOTIDE SEQUENCE [LARGE SCALE GENOMIC DNA]</scope>
    <source>
        <strain evidence="2">0111107301</strain>
        <tissue evidence="2">Whole body</tissue>
    </source>
</reference>
<gene>
    <name evidence="2" type="ORF">WN51_07559</name>
</gene>
<feature type="compositionally biased region" description="Polar residues" evidence="1">
    <location>
        <begin position="60"/>
        <end position="80"/>
    </location>
</feature>
<dbReference type="EMBL" id="KQ435720">
    <property type="protein sequence ID" value="KOX78698.1"/>
    <property type="molecule type" value="Genomic_DNA"/>
</dbReference>
<sequence>MEEEALKWGMGRAKGDENEKEAAGGQEGGCEFGGSRFPRDVGRKVPAGPVLSPRQDDQPAVSNIKPTCTGSLSSTRNGKNGTDDRKNMPTFPSKRESNVYLTTRHNGIVYPHSAQGLKLRVVHATILFHGDLSLSNDVSRFHGNV</sequence>
<name>A0A0N0BJ98_9HYME</name>
<dbReference type="OrthoDB" id="10514227at2759"/>
<evidence type="ECO:0000313" key="3">
    <source>
        <dbReference type="Proteomes" id="UP000053105"/>
    </source>
</evidence>
<organism evidence="2 3">
    <name type="scientific">Melipona quadrifasciata</name>
    <dbReference type="NCBI Taxonomy" id="166423"/>
    <lineage>
        <taxon>Eukaryota</taxon>
        <taxon>Metazoa</taxon>
        <taxon>Ecdysozoa</taxon>
        <taxon>Arthropoda</taxon>
        <taxon>Hexapoda</taxon>
        <taxon>Insecta</taxon>
        <taxon>Pterygota</taxon>
        <taxon>Neoptera</taxon>
        <taxon>Endopterygota</taxon>
        <taxon>Hymenoptera</taxon>
        <taxon>Apocrita</taxon>
        <taxon>Aculeata</taxon>
        <taxon>Apoidea</taxon>
        <taxon>Anthophila</taxon>
        <taxon>Apidae</taxon>
        <taxon>Melipona</taxon>
    </lineage>
</organism>